<feature type="region of interest" description="Disordered" evidence="1">
    <location>
        <begin position="1"/>
        <end position="121"/>
    </location>
</feature>
<reference evidence="2" key="1">
    <citation type="submission" date="2023-10" db="EMBL/GenBank/DDBJ databases">
        <title>Genome assembly of Pristionchus species.</title>
        <authorList>
            <person name="Yoshida K."/>
            <person name="Sommer R.J."/>
        </authorList>
    </citation>
    <scope>NUCLEOTIDE SEQUENCE</scope>
    <source>
        <strain evidence="2">RS0144</strain>
    </source>
</reference>
<evidence type="ECO:0000256" key="1">
    <source>
        <dbReference type="SAM" id="MobiDB-lite"/>
    </source>
</evidence>
<name>A0AAV5UCA5_9BILA</name>
<accession>A0AAV5UCA5</accession>
<keyword evidence="3" id="KW-1185">Reference proteome</keyword>
<protein>
    <submittedName>
        <fullName evidence="2">Uncharacterized protein</fullName>
    </submittedName>
</protein>
<feature type="region of interest" description="Disordered" evidence="1">
    <location>
        <begin position="217"/>
        <end position="251"/>
    </location>
</feature>
<sequence>LSSPLFLSTQYSMSSDLHSPPPASPSTKSHGSVFPNWLRSGSGRKKSDDPSHKTLVTTESKELGPSTPHQQKRSLDSRPTSRAAEEGHLHSPGPTKHKRLAVLTGEEDMSHPPPLQQPKSRFRNGHASFRLRMLQEQHGSGFEPHKLPQSVPTSPAGRGNRDPFEGILTTSSAKRAKLTKSSKTVSSPPISIDNANLSVDAVEQIKHQIYRIRSLSGDNRVSSTEESSLLPPTAPTGPMEHRASAPSSSPTLRNLRTFRMAHESFRARMFHEQHNVRPFEPVGGDLNKYTARSYAIQNGNEVFGATPSHSV</sequence>
<dbReference type="AlphaFoldDB" id="A0AAV5UCA5"/>
<dbReference type="EMBL" id="BTSX01000006">
    <property type="protein sequence ID" value="GMT04462.1"/>
    <property type="molecule type" value="Genomic_DNA"/>
</dbReference>
<evidence type="ECO:0000313" key="3">
    <source>
        <dbReference type="Proteomes" id="UP001432027"/>
    </source>
</evidence>
<gene>
    <name evidence="2" type="ORF">PENTCL1PPCAC_26636</name>
</gene>
<feature type="region of interest" description="Disordered" evidence="1">
    <location>
        <begin position="140"/>
        <end position="166"/>
    </location>
</feature>
<organism evidence="2 3">
    <name type="scientific">Pristionchus entomophagus</name>
    <dbReference type="NCBI Taxonomy" id="358040"/>
    <lineage>
        <taxon>Eukaryota</taxon>
        <taxon>Metazoa</taxon>
        <taxon>Ecdysozoa</taxon>
        <taxon>Nematoda</taxon>
        <taxon>Chromadorea</taxon>
        <taxon>Rhabditida</taxon>
        <taxon>Rhabditina</taxon>
        <taxon>Diplogasteromorpha</taxon>
        <taxon>Diplogasteroidea</taxon>
        <taxon>Neodiplogasteridae</taxon>
        <taxon>Pristionchus</taxon>
    </lineage>
</organism>
<feature type="non-terminal residue" evidence="2">
    <location>
        <position position="1"/>
    </location>
</feature>
<dbReference type="Proteomes" id="UP001432027">
    <property type="component" value="Unassembled WGS sequence"/>
</dbReference>
<comment type="caution">
    <text evidence="2">The sequence shown here is derived from an EMBL/GenBank/DDBJ whole genome shotgun (WGS) entry which is preliminary data.</text>
</comment>
<feature type="compositionally biased region" description="Polar residues" evidence="1">
    <location>
        <begin position="217"/>
        <end position="227"/>
    </location>
</feature>
<proteinExistence type="predicted"/>
<feature type="compositionally biased region" description="Polar residues" evidence="1">
    <location>
        <begin position="1"/>
        <end position="17"/>
    </location>
</feature>
<evidence type="ECO:0000313" key="2">
    <source>
        <dbReference type="EMBL" id="GMT04462.1"/>
    </source>
</evidence>